<keyword evidence="6" id="KW-0934">Plastid</keyword>
<comment type="similarity">
    <text evidence="1 5">Belongs to the universal ribosomal protein uL23 family.</text>
</comment>
<dbReference type="HAMAP" id="MF_01369_B">
    <property type="entry name" value="Ribosomal_uL23_B"/>
    <property type="match status" value="1"/>
</dbReference>
<dbReference type="InterPro" id="IPR013025">
    <property type="entry name" value="Ribosomal_uL23-like"/>
</dbReference>
<sequence length="85" mass="10028">MLIDFVKNFVLTEKSVRLVENDQYTFDVDIKLTKPQIKKIVEDFFQVQVRAVNTHRLPGNSKKRYKRVIITVKKGSSINLFEEKN</sequence>
<dbReference type="GO" id="GO:0005840">
    <property type="term" value="C:ribosome"/>
    <property type="evidence" value="ECO:0007669"/>
    <property type="project" value="UniProtKB-KW"/>
</dbReference>
<dbReference type="GO" id="GO:0019843">
    <property type="term" value="F:rRNA binding"/>
    <property type="evidence" value="ECO:0007669"/>
    <property type="project" value="UniProtKB-UniRule"/>
</dbReference>
<dbReference type="PANTHER" id="PTHR11620">
    <property type="entry name" value="60S RIBOSOMAL PROTEIN L23A"/>
    <property type="match status" value="1"/>
</dbReference>
<evidence type="ECO:0000256" key="2">
    <source>
        <dbReference type="ARBA" id="ARBA00022980"/>
    </source>
</evidence>
<evidence type="ECO:0000256" key="5">
    <source>
        <dbReference type="HAMAP-Rule" id="MF_01369"/>
    </source>
</evidence>
<keyword evidence="2 5" id="KW-0689">Ribosomal protein</keyword>
<dbReference type="SUPFAM" id="SSF54189">
    <property type="entry name" value="Ribosomal proteins S24e, L23 and L15e"/>
    <property type="match status" value="1"/>
</dbReference>
<accession>C7BEF0</accession>
<dbReference type="Pfam" id="PF00276">
    <property type="entry name" value="Ribosomal_L23"/>
    <property type="match status" value="1"/>
</dbReference>
<dbReference type="GO" id="GO:1990904">
    <property type="term" value="C:ribonucleoprotein complex"/>
    <property type="evidence" value="ECO:0007669"/>
    <property type="project" value="UniProtKB-KW"/>
</dbReference>
<evidence type="ECO:0000256" key="3">
    <source>
        <dbReference type="ARBA" id="ARBA00023274"/>
    </source>
</evidence>
<geneLocation type="chloroplast" evidence="6"/>
<protein>
    <recommendedName>
        <fullName evidence="4 5">Large ribosomal subunit protein uL23c</fullName>
    </recommendedName>
</protein>
<comment type="subunit">
    <text evidence="5">Part of the 50S ribosomal subunit.</text>
</comment>
<comment type="subcellular location">
    <subcellularLocation>
        <location evidence="5">Plastid</location>
        <location evidence="5">Chloroplast</location>
    </subcellularLocation>
</comment>
<keyword evidence="5" id="KW-0699">rRNA-binding</keyword>
<organism evidence="6">
    <name type="scientific">Neglectella solitaria</name>
    <name type="common">Green alga</name>
    <name type="synonym">Oocystis solitaria</name>
    <dbReference type="NCBI Taxonomy" id="120749"/>
    <lineage>
        <taxon>Eukaryota</taxon>
        <taxon>Viridiplantae</taxon>
        <taxon>Chlorophyta</taxon>
        <taxon>core chlorophytes</taxon>
        <taxon>Trebouxiophyceae</taxon>
        <taxon>Chlorellales</taxon>
        <taxon>Oocystaceae</taxon>
        <taxon>Eremosphaeroideae</taxon>
        <taxon>Neglectella</taxon>
    </lineage>
</organism>
<comment type="function">
    <text evidence="5">Binds to 23S rRNA.</text>
</comment>
<dbReference type="InterPro" id="IPR012678">
    <property type="entry name" value="Ribosomal_uL23/eL15/eS24_sf"/>
</dbReference>
<dbReference type="InterPro" id="IPR012677">
    <property type="entry name" value="Nucleotide-bd_a/b_plait_sf"/>
</dbReference>
<dbReference type="GO" id="GO:0009507">
    <property type="term" value="C:chloroplast"/>
    <property type="evidence" value="ECO:0007669"/>
    <property type="project" value="UniProtKB-SubCell"/>
</dbReference>
<dbReference type="Gene3D" id="3.30.70.330">
    <property type="match status" value="1"/>
</dbReference>
<keyword evidence="5" id="KW-0694">RNA-binding</keyword>
<evidence type="ECO:0000256" key="4">
    <source>
        <dbReference type="ARBA" id="ARBA00035287"/>
    </source>
</evidence>
<keyword evidence="6" id="KW-0150">Chloroplast</keyword>
<evidence type="ECO:0000256" key="1">
    <source>
        <dbReference type="ARBA" id="ARBA00006700"/>
    </source>
</evidence>
<dbReference type="GO" id="GO:0003735">
    <property type="term" value="F:structural constituent of ribosome"/>
    <property type="evidence" value="ECO:0007669"/>
    <property type="project" value="InterPro"/>
</dbReference>
<evidence type="ECO:0000313" key="6">
    <source>
        <dbReference type="EMBL" id="ACQ90793.1"/>
    </source>
</evidence>
<proteinExistence type="inferred from homology"/>
<dbReference type="EMBL" id="FJ968739">
    <property type="protein sequence ID" value="ACQ90793.1"/>
    <property type="molecule type" value="Genomic_DNA"/>
</dbReference>
<dbReference type="AlphaFoldDB" id="C7BEF0"/>
<keyword evidence="3 5" id="KW-0687">Ribonucleoprotein</keyword>
<name>C7BEF0_NEGSO</name>
<gene>
    <name evidence="5 6" type="primary">rpl23</name>
</gene>
<dbReference type="GO" id="GO:0006412">
    <property type="term" value="P:translation"/>
    <property type="evidence" value="ECO:0007669"/>
    <property type="project" value="UniProtKB-UniRule"/>
</dbReference>
<reference evidence="6" key="1">
    <citation type="journal article" date="2009" name="Mol. Biol. Evol.">
        <title>The chloroplast genomes of the green algae Pedinomonas minor, Parachlorella kessleri, and Oocystis solitaria reveal a shared ancestry between the Pedinomonadales and Chlorellales.</title>
        <authorList>
            <person name="Turmel M."/>
            <person name="Otis C."/>
            <person name="Lemieux C."/>
        </authorList>
    </citation>
    <scope>NUCLEOTIDE SEQUENCE</scope>
</reference>